<keyword evidence="4" id="KW-0255">Endonuclease</keyword>
<dbReference type="OrthoDB" id="9773856at2"/>
<dbReference type="GO" id="GO:0004519">
    <property type="term" value="F:endonuclease activity"/>
    <property type="evidence" value="ECO:0007669"/>
    <property type="project" value="UniProtKB-KW"/>
</dbReference>
<feature type="domain" description="Nuclease SbcCD subunit D C-terminal" evidence="6">
    <location>
        <begin position="280"/>
        <end position="362"/>
    </location>
</feature>
<dbReference type="GO" id="GO:0006260">
    <property type="term" value="P:DNA replication"/>
    <property type="evidence" value="ECO:0007669"/>
    <property type="project" value="UniProtKB-KW"/>
</dbReference>
<organism evidence="7 8">
    <name type="scientific">Demequina mangrovi</name>
    <dbReference type="NCBI Taxonomy" id="1043493"/>
    <lineage>
        <taxon>Bacteria</taxon>
        <taxon>Bacillati</taxon>
        <taxon>Actinomycetota</taxon>
        <taxon>Actinomycetes</taxon>
        <taxon>Micrococcales</taxon>
        <taxon>Demequinaceae</taxon>
        <taxon>Demequina</taxon>
    </lineage>
</organism>
<evidence type="ECO:0000313" key="8">
    <source>
        <dbReference type="Proteomes" id="UP000183315"/>
    </source>
</evidence>
<comment type="similarity">
    <text evidence="1 4">Belongs to the SbcD family.</text>
</comment>
<protein>
    <recommendedName>
        <fullName evidence="3 4">Nuclease SbcCD subunit D</fullName>
    </recommendedName>
</protein>
<keyword evidence="8" id="KW-1185">Reference proteome</keyword>
<dbReference type="GO" id="GO:0008408">
    <property type="term" value="F:3'-5' exonuclease activity"/>
    <property type="evidence" value="ECO:0007669"/>
    <property type="project" value="InterPro"/>
</dbReference>
<keyword evidence="4" id="KW-0235">DNA replication</keyword>
<dbReference type="GO" id="GO:0006310">
    <property type="term" value="P:DNA recombination"/>
    <property type="evidence" value="ECO:0007669"/>
    <property type="project" value="UniProtKB-KW"/>
</dbReference>
<dbReference type="InterPro" id="IPR004843">
    <property type="entry name" value="Calcineurin-like_PHP"/>
</dbReference>
<keyword evidence="4" id="KW-0269">Exonuclease</keyword>
<comment type="function">
    <text evidence="4">SbcCD cleaves DNA hairpin structures. These structures can inhibit DNA replication and are intermediates in certain DNA recombination reactions. The complex acts as a 3'-&gt;5' double strand exonuclease that can open hairpins. It also has a 5' single-strand endonuclease activity.</text>
</comment>
<gene>
    <name evidence="4" type="primary">sbcD</name>
    <name evidence="7" type="ORF">SAMN05421637_2076</name>
</gene>
<feature type="domain" description="Calcineurin-like phosphoesterase" evidence="5">
    <location>
        <begin position="1"/>
        <end position="227"/>
    </location>
</feature>
<dbReference type="STRING" id="1043493.SAMN05421637_2076"/>
<dbReference type="EMBL" id="FNZI01000004">
    <property type="protein sequence ID" value="SEJ51039.1"/>
    <property type="molecule type" value="Genomic_DNA"/>
</dbReference>
<dbReference type="eggNOG" id="COG0420">
    <property type="taxonomic scope" value="Bacteria"/>
</dbReference>
<evidence type="ECO:0000256" key="3">
    <source>
        <dbReference type="ARBA" id="ARBA00013365"/>
    </source>
</evidence>
<dbReference type="RefSeq" id="WP_042216767.1">
    <property type="nucleotide sequence ID" value="NZ_BBLU01000021.1"/>
</dbReference>
<dbReference type="InterPro" id="IPR029052">
    <property type="entry name" value="Metallo-depent_PP-like"/>
</dbReference>
<keyword evidence="4" id="KW-0233">DNA recombination</keyword>
<dbReference type="AlphaFoldDB" id="A0A1H6ZC56"/>
<dbReference type="Proteomes" id="UP000183315">
    <property type="component" value="Unassembled WGS sequence"/>
</dbReference>
<evidence type="ECO:0000256" key="2">
    <source>
        <dbReference type="ARBA" id="ARBA00011322"/>
    </source>
</evidence>
<sequence>MRILHTSDWHIGRTFHGHSTDAHLSEVLAALADAVREHGVDAVVVAGDVFDSSTPKAEAFTMLNAAVRAIRDAGATVILTSGNHDGPARLGHMAEFAAFGGVHVMADLARLATPVTLEDAHGEVHLYGIPYVHPEFLRAAYEDFDGTTHGDALAFAMGLIRDDAAARGGRFIVASHCFAGRAGEAPGETTELSGRAEERDISRGGLNLVDLSVFDGPDYVALGHIHSHQTLSERVRYSGAPLRFSFGEISSDKIAWLVDLDASGLAAVERLALPTPRRAVRLEGTLEELLSPDAHADATEAWVEAILTDDQLPRDAMRALQGRFPYAVTLTHRPAHRADHGDAGYAERVEGRTDLEIVDEFLGFVRNGAALSADERGLVTDALAALESAEAAR</sequence>
<proteinExistence type="inferred from homology"/>
<accession>A0A1H6ZC56</accession>
<dbReference type="PANTHER" id="PTHR30337:SF0">
    <property type="entry name" value="NUCLEASE SBCCD SUBUNIT D"/>
    <property type="match status" value="1"/>
</dbReference>
<evidence type="ECO:0000256" key="1">
    <source>
        <dbReference type="ARBA" id="ARBA00010555"/>
    </source>
</evidence>
<evidence type="ECO:0000259" key="6">
    <source>
        <dbReference type="Pfam" id="PF12320"/>
    </source>
</evidence>
<evidence type="ECO:0000256" key="4">
    <source>
        <dbReference type="RuleBase" id="RU363069"/>
    </source>
</evidence>
<keyword evidence="4" id="KW-0540">Nuclease</keyword>
<reference evidence="8" key="1">
    <citation type="submission" date="2016-10" db="EMBL/GenBank/DDBJ databases">
        <authorList>
            <person name="Varghese N."/>
        </authorList>
    </citation>
    <scope>NUCLEOTIDE SEQUENCE [LARGE SCALE GENOMIC DNA]</scope>
    <source>
        <strain evidence="8">DSM 24868</strain>
    </source>
</reference>
<comment type="subunit">
    <text evidence="2 4">Heterodimer of SbcC and SbcD.</text>
</comment>
<dbReference type="SUPFAM" id="SSF56300">
    <property type="entry name" value="Metallo-dependent phosphatases"/>
    <property type="match status" value="1"/>
</dbReference>
<keyword evidence="4" id="KW-0378">Hydrolase</keyword>
<dbReference type="Pfam" id="PF12320">
    <property type="entry name" value="SbcD_C"/>
    <property type="match status" value="1"/>
</dbReference>
<dbReference type="Pfam" id="PF00149">
    <property type="entry name" value="Metallophos"/>
    <property type="match status" value="1"/>
</dbReference>
<dbReference type="Gene3D" id="3.60.21.10">
    <property type="match status" value="1"/>
</dbReference>
<dbReference type="PANTHER" id="PTHR30337">
    <property type="entry name" value="COMPONENT OF ATP-DEPENDENT DSDNA EXONUCLEASE"/>
    <property type="match status" value="1"/>
</dbReference>
<name>A0A1H6ZC56_9MICO</name>
<dbReference type="NCBIfam" id="TIGR00619">
    <property type="entry name" value="sbcd"/>
    <property type="match status" value="1"/>
</dbReference>
<evidence type="ECO:0000313" key="7">
    <source>
        <dbReference type="EMBL" id="SEJ51039.1"/>
    </source>
</evidence>
<dbReference type="InterPro" id="IPR026843">
    <property type="entry name" value="SbcD_C"/>
</dbReference>
<dbReference type="InterPro" id="IPR050535">
    <property type="entry name" value="DNA_Repair-Maintenance_Comp"/>
</dbReference>
<dbReference type="InterPro" id="IPR004593">
    <property type="entry name" value="SbcD"/>
</dbReference>
<evidence type="ECO:0000259" key="5">
    <source>
        <dbReference type="Pfam" id="PF00149"/>
    </source>
</evidence>